<reference evidence="1" key="1">
    <citation type="journal article" date="2014" name="Front. Microbiol.">
        <title>High frequency of phylogenetically diverse reductive dehalogenase-homologous genes in deep subseafloor sedimentary metagenomes.</title>
        <authorList>
            <person name="Kawai M."/>
            <person name="Futagami T."/>
            <person name="Toyoda A."/>
            <person name="Takaki Y."/>
            <person name="Nishi S."/>
            <person name="Hori S."/>
            <person name="Arai W."/>
            <person name="Tsubouchi T."/>
            <person name="Morono Y."/>
            <person name="Uchiyama I."/>
            <person name="Ito T."/>
            <person name="Fujiyama A."/>
            <person name="Inagaki F."/>
            <person name="Takami H."/>
        </authorList>
    </citation>
    <scope>NUCLEOTIDE SEQUENCE</scope>
    <source>
        <strain evidence="1">Expedition CK06-06</strain>
    </source>
</reference>
<protein>
    <submittedName>
        <fullName evidence="1">Uncharacterized protein</fullName>
    </submittedName>
</protein>
<organism evidence="1">
    <name type="scientific">marine sediment metagenome</name>
    <dbReference type="NCBI Taxonomy" id="412755"/>
    <lineage>
        <taxon>unclassified sequences</taxon>
        <taxon>metagenomes</taxon>
        <taxon>ecological metagenomes</taxon>
    </lineage>
</organism>
<sequence>MLSPGFAAIVAVVGAVGAVAGATALQVGRKIGPELKATDLLPAAPPRLPLPRFVYEKPELLKSQPPVISAERADVVGLLNVIGE</sequence>
<accession>X1RB83</accession>
<gene>
    <name evidence="1" type="ORF">S12H4_18656</name>
</gene>
<proteinExistence type="predicted"/>
<dbReference type="EMBL" id="BARW01009240">
    <property type="protein sequence ID" value="GAI77977.1"/>
    <property type="molecule type" value="Genomic_DNA"/>
</dbReference>
<evidence type="ECO:0000313" key="1">
    <source>
        <dbReference type="EMBL" id="GAI77977.1"/>
    </source>
</evidence>
<comment type="caution">
    <text evidence="1">The sequence shown here is derived from an EMBL/GenBank/DDBJ whole genome shotgun (WGS) entry which is preliminary data.</text>
</comment>
<dbReference type="AlphaFoldDB" id="X1RB83"/>
<name>X1RB83_9ZZZZ</name>